<gene>
    <name evidence="2" type="ORF">Prum_050360</name>
</gene>
<dbReference type="AlphaFoldDB" id="A0A6V8L5B4"/>
<keyword evidence="1" id="KW-1133">Transmembrane helix</keyword>
<reference evidence="2 3" key="1">
    <citation type="submission" date="2020-03" db="EMBL/GenBank/DDBJ databases">
        <title>Whole genome shotgun sequence of Phytohabitans rumicis NBRC 108638.</title>
        <authorList>
            <person name="Komaki H."/>
            <person name="Tamura T."/>
        </authorList>
    </citation>
    <scope>NUCLEOTIDE SEQUENCE [LARGE SCALE GENOMIC DNA]</scope>
    <source>
        <strain evidence="2 3">NBRC 108638</strain>
    </source>
</reference>
<keyword evidence="1" id="KW-0472">Membrane</keyword>
<evidence type="ECO:0000313" key="2">
    <source>
        <dbReference type="EMBL" id="GFJ91394.1"/>
    </source>
</evidence>
<sequence>MTEAGTGVVREFLVVLALALVGLLLAVIAAFAPWYATPADAGGTQVVEMHAPALPGSDTGGVAVDAG</sequence>
<dbReference type="Proteomes" id="UP000482960">
    <property type="component" value="Unassembled WGS sequence"/>
</dbReference>
<name>A0A6V8L5B4_9ACTN</name>
<organism evidence="2 3">
    <name type="scientific">Phytohabitans rumicis</name>
    <dbReference type="NCBI Taxonomy" id="1076125"/>
    <lineage>
        <taxon>Bacteria</taxon>
        <taxon>Bacillati</taxon>
        <taxon>Actinomycetota</taxon>
        <taxon>Actinomycetes</taxon>
        <taxon>Micromonosporales</taxon>
        <taxon>Micromonosporaceae</taxon>
    </lineage>
</organism>
<accession>A0A6V8L5B4</accession>
<dbReference type="EMBL" id="BLPG01000001">
    <property type="protein sequence ID" value="GFJ91394.1"/>
    <property type="molecule type" value="Genomic_DNA"/>
</dbReference>
<evidence type="ECO:0000256" key="1">
    <source>
        <dbReference type="SAM" id="Phobius"/>
    </source>
</evidence>
<keyword evidence="1" id="KW-0812">Transmembrane</keyword>
<keyword evidence="3" id="KW-1185">Reference proteome</keyword>
<comment type="caution">
    <text evidence="2">The sequence shown here is derived from an EMBL/GenBank/DDBJ whole genome shotgun (WGS) entry which is preliminary data.</text>
</comment>
<feature type="transmembrane region" description="Helical" evidence="1">
    <location>
        <begin position="12"/>
        <end position="36"/>
    </location>
</feature>
<reference evidence="2 3" key="2">
    <citation type="submission" date="2020-03" db="EMBL/GenBank/DDBJ databases">
        <authorList>
            <person name="Ichikawa N."/>
            <person name="Kimura A."/>
            <person name="Kitahashi Y."/>
            <person name="Uohara A."/>
        </authorList>
    </citation>
    <scope>NUCLEOTIDE SEQUENCE [LARGE SCALE GENOMIC DNA]</scope>
    <source>
        <strain evidence="2 3">NBRC 108638</strain>
    </source>
</reference>
<proteinExistence type="predicted"/>
<evidence type="ECO:0000313" key="3">
    <source>
        <dbReference type="Proteomes" id="UP000482960"/>
    </source>
</evidence>
<protein>
    <submittedName>
        <fullName evidence="2">Uncharacterized protein</fullName>
    </submittedName>
</protein>
<dbReference type="RefSeq" id="WP_173078494.1">
    <property type="nucleotide sequence ID" value="NZ_BAABJB010000004.1"/>
</dbReference>